<reference evidence="3" key="2">
    <citation type="journal article" date="2008" name="Nucleic Acids Res.">
        <title>The rice annotation project database (RAP-DB): 2008 update.</title>
        <authorList>
            <consortium name="The rice annotation project (RAP)"/>
        </authorList>
    </citation>
    <scope>GENOME REANNOTATION</scope>
    <source>
        <strain evidence="3">cv. Nipponbare</strain>
    </source>
</reference>
<gene>
    <name evidence="2" type="primary">P0603H10.9</name>
</gene>
<feature type="region of interest" description="Disordered" evidence="1">
    <location>
        <begin position="162"/>
        <end position="182"/>
    </location>
</feature>
<dbReference type="AlphaFoldDB" id="Q6ENZ8"/>
<organism evidence="2 3">
    <name type="scientific">Oryza sativa subsp. japonica</name>
    <name type="common">Rice</name>
    <dbReference type="NCBI Taxonomy" id="39947"/>
    <lineage>
        <taxon>Eukaryota</taxon>
        <taxon>Viridiplantae</taxon>
        <taxon>Streptophyta</taxon>
        <taxon>Embryophyta</taxon>
        <taxon>Tracheophyta</taxon>
        <taxon>Spermatophyta</taxon>
        <taxon>Magnoliopsida</taxon>
        <taxon>Liliopsida</taxon>
        <taxon>Poales</taxon>
        <taxon>Poaceae</taxon>
        <taxon>BOP clade</taxon>
        <taxon>Oryzoideae</taxon>
        <taxon>Oryzeae</taxon>
        <taxon>Oryzinae</taxon>
        <taxon>Oryza</taxon>
        <taxon>Oryza sativa</taxon>
    </lineage>
</organism>
<feature type="compositionally biased region" description="Low complexity" evidence="1">
    <location>
        <begin position="49"/>
        <end position="67"/>
    </location>
</feature>
<name>Q6ENZ8_ORYSJ</name>
<feature type="compositionally biased region" description="Basic and acidic residues" evidence="1">
    <location>
        <begin position="171"/>
        <end position="182"/>
    </location>
</feature>
<accession>Q6ENZ8</accession>
<evidence type="ECO:0000313" key="3">
    <source>
        <dbReference type="Proteomes" id="UP000000763"/>
    </source>
</evidence>
<reference evidence="3" key="1">
    <citation type="journal article" date="2005" name="Nature">
        <title>The map-based sequence of the rice genome.</title>
        <authorList>
            <consortium name="International rice genome sequencing project (IRGSP)"/>
            <person name="Matsumoto T."/>
            <person name="Wu J."/>
            <person name="Kanamori H."/>
            <person name="Katayose Y."/>
            <person name="Fujisawa M."/>
            <person name="Namiki N."/>
            <person name="Mizuno H."/>
            <person name="Yamamoto K."/>
            <person name="Antonio B.A."/>
            <person name="Baba T."/>
            <person name="Sakata K."/>
            <person name="Nagamura Y."/>
            <person name="Aoki H."/>
            <person name="Arikawa K."/>
            <person name="Arita K."/>
            <person name="Bito T."/>
            <person name="Chiden Y."/>
            <person name="Fujitsuka N."/>
            <person name="Fukunaka R."/>
            <person name="Hamada M."/>
            <person name="Harada C."/>
            <person name="Hayashi A."/>
            <person name="Hijishita S."/>
            <person name="Honda M."/>
            <person name="Hosokawa S."/>
            <person name="Ichikawa Y."/>
            <person name="Idonuma A."/>
            <person name="Iijima M."/>
            <person name="Ikeda M."/>
            <person name="Ikeno M."/>
            <person name="Ito K."/>
            <person name="Ito S."/>
            <person name="Ito T."/>
            <person name="Ito Y."/>
            <person name="Ito Y."/>
            <person name="Iwabuchi A."/>
            <person name="Kamiya K."/>
            <person name="Karasawa W."/>
            <person name="Kurita K."/>
            <person name="Katagiri S."/>
            <person name="Kikuta A."/>
            <person name="Kobayashi H."/>
            <person name="Kobayashi N."/>
            <person name="Machita K."/>
            <person name="Maehara T."/>
            <person name="Masukawa M."/>
            <person name="Mizubayashi T."/>
            <person name="Mukai Y."/>
            <person name="Nagasaki H."/>
            <person name="Nagata Y."/>
            <person name="Naito S."/>
            <person name="Nakashima M."/>
            <person name="Nakama Y."/>
            <person name="Nakamichi Y."/>
            <person name="Nakamura M."/>
            <person name="Meguro A."/>
            <person name="Negishi M."/>
            <person name="Ohta I."/>
            <person name="Ohta T."/>
            <person name="Okamoto M."/>
            <person name="Ono N."/>
            <person name="Saji S."/>
            <person name="Sakaguchi M."/>
            <person name="Sakai K."/>
            <person name="Shibata M."/>
            <person name="Shimokawa T."/>
            <person name="Song J."/>
            <person name="Takazaki Y."/>
            <person name="Terasawa K."/>
            <person name="Tsugane M."/>
            <person name="Tsuji K."/>
            <person name="Ueda S."/>
            <person name="Waki K."/>
            <person name="Yamagata H."/>
            <person name="Yamamoto M."/>
            <person name="Yamamoto S."/>
            <person name="Yamane H."/>
            <person name="Yoshiki S."/>
            <person name="Yoshihara R."/>
            <person name="Yukawa K."/>
            <person name="Zhong H."/>
            <person name="Yano M."/>
            <person name="Yuan Q."/>
            <person name="Ouyang S."/>
            <person name="Liu J."/>
            <person name="Jones K.M."/>
            <person name="Gansberger K."/>
            <person name="Moffat K."/>
            <person name="Hill J."/>
            <person name="Bera J."/>
            <person name="Fadrosh D."/>
            <person name="Jin S."/>
            <person name="Johri S."/>
            <person name="Kim M."/>
            <person name="Overton L."/>
            <person name="Reardon M."/>
            <person name="Tsitrin T."/>
            <person name="Vuong H."/>
            <person name="Weaver B."/>
            <person name="Ciecko A."/>
            <person name="Tallon L."/>
            <person name="Jackson J."/>
            <person name="Pai G."/>
            <person name="Aken S.V."/>
            <person name="Utterback T."/>
            <person name="Reidmuller S."/>
            <person name="Feldblyum T."/>
            <person name="Hsiao J."/>
            <person name="Zismann V."/>
            <person name="Iobst S."/>
            <person name="de Vazeille A.R."/>
            <person name="Buell C.R."/>
            <person name="Ying K."/>
            <person name="Li Y."/>
            <person name="Lu T."/>
            <person name="Huang Y."/>
            <person name="Zhao Q."/>
            <person name="Feng Q."/>
            <person name="Zhang L."/>
            <person name="Zhu J."/>
            <person name="Weng Q."/>
            <person name="Mu J."/>
            <person name="Lu Y."/>
            <person name="Fan D."/>
            <person name="Liu Y."/>
            <person name="Guan J."/>
            <person name="Zhang Y."/>
            <person name="Yu S."/>
            <person name="Liu X."/>
            <person name="Zhang Y."/>
            <person name="Hong G."/>
            <person name="Han B."/>
            <person name="Choisne N."/>
            <person name="Demange N."/>
            <person name="Orjeda G."/>
            <person name="Samain S."/>
            <person name="Cattolico L."/>
            <person name="Pelletier E."/>
            <person name="Couloux A."/>
            <person name="Segurens B."/>
            <person name="Wincker P."/>
            <person name="D'Hont A."/>
            <person name="Scarpelli C."/>
            <person name="Weissenbach J."/>
            <person name="Salanoubat M."/>
            <person name="Quetier F."/>
            <person name="Yu Y."/>
            <person name="Kim H.R."/>
            <person name="Rambo T."/>
            <person name="Currie J."/>
            <person name="Collura K."/>
            <person name="Luo M."/>
            <person name="Yang T."/>
            <person name="Ammiraju J.S.S."/>
            <person name="Engler F."/>
            <person name="Soderlund C."/>
            <person name="Wing R.A."/>
            <person name="Palmer L.E."/>
            <person name="de la Bastide M."/>
            <person name="Spiegel L."/>
            <person name="Nascimento L."/>
            <person name="Zutavern T."/>
            <person name="O'Shaughnessy A."/>
            <person name="Dike S."/>
            <person name="Dedhia N."/>
            <person name="Preston R."/>
            <person name="Balija V."/>
            <person name="McCombie W.R."/>
            <person name="Chow T."/>
            <person name="Chen H."/>
            <person name="Chung M."/>
            <person name="Chen C."/>
            <person name="Shaw J."/>
            <person name="Wu H."/>
            <person name="Hsiao K."/>
            <person name="Chao Y."/>
            <person name="Chu M."/>
            <person name="Cheng C."/>
            <person name="Hour A."/>
            <person name="Lee P."/>
            <person name="Lin S."/>
            <person name="Lin Y."/>
            <person name="Liou J."/>
            <person name="Liu S."/>
            <person name="Hsing Y."/>
            <person name="Raghuvanshi S."/>
            <person name="Mohanty A."/>
            <person name="Bharti A.K."/>
            <person name="Gaur A."/>
            <person name="Gupta V."/>
            <person name="Kumar D."/>
            <person name="Ravi V."/>
            <person name="Vij S."/>
            <person name="Kapur A."/>
            <person name="Khurana P."/>
            <person name="Khurana P."/>
            <person name="Khurana J.P."/>
            <person name="Tyagi A.K."/>
            <person name="Gaikwad K."/>
            <person name="Singh A."/>
            <person name="Dalal V."/>
            <person name="Srivastava S."/>
            <person name="Dixit A."/>
            <person name="Pal A.K."/>
            <person name="Ghazi I.A."/>
            <person name="Yadav M."/>
            <person name="Pandit A."/>
            <person name="Bhargava A."/>
            <person name="Sureshbabu K."/>
            <person name="Batra K."/>
            <person name="Sharma T.R."/>
            <person name="Mohapatra T."/>
            <person name="Singh N.K."/>
            <person name="Messing J."/>
            <person name="Nelson A.B."/>
            <person name="Fuks G."/>
            <person name="Kavchok S."/>
            <person name="Keizer G."/>
            <person name="Linton E."/>
            <person name="Llaca V."/>
            <person name="Song R."/>
            <person name="Tanyolac B."/>
            <person name="Young S."/>
            <person name="Ho-Il K."/>
            <person name="Hahn J.H."/>
            <person name="Sangsakoo G."/>
            <person name="Vanavichit A."/>
            <person name="de Mattos Luiz.A.T."/>
            <person name="Zimmer P.D."/>
            <person name="Malone G."/>
            <person name="Dellagostin O."/>
            <person name="de Oliveira A.C."/>
            <person name="Bevan M."/>
            <person name="Bancroft I."/>
            <person name="Minx P."/>
            <person name="Cordum H."/>
            <person name="Wilson R."/>
            <person name="Cheng Z."/>
            <person name="Jin W."/>
            <person name="Jiang J."/>
            <person name="Leong S.A."/>
            <person name="Iwama H."/>
            <person name="Gojobori T."/>
            <person name="Itoh T."/>
            <person name="Niimura Y."/>
            <person name="Fujii Y."/>
            <person name="Habara T."/>
            <person name="Sakai H."/>
            <person name="Sato Y."/>
            <person name="Wilson G."/>
            <person name="Kumar K."/>
            <person name="McCouch S."/>
            <person name="Juretic N."/>
            <person name="Hoen D."/>
            <person name="Wright S."/>
            <person name="Bruskiewich R."/>
            <person name="Bureau T."/>
            <person name="Miyao A."/>
            <person name="Hirochika H."/>
            <person name="Nishikawa T."/>
            <person name="Kadowaki K."/>
            <person name="Sugiura M."/>
            <person name="Burr B."/>
            <person name="Sasaki T."/>
        </authorList>
    </citation>
    <scope>NUCLEOTIDE SEQUENCE [LARGE SCALE GENOMIC DNA]</scope>
    <source>
        <strain evidence="3">cv. Nipponbare</strain>
    </source>
</reference>
<evidence type="ECO:0000313" key="2">
    <source>
        <dbReference type="EMBL" id="BAD29622.1"/>
    </source>
</evidence>
<protein>
    <submittedName>
        <fullName evidence="2">Uncharacterized protein</fullName>
    </submittedName>
</protein>
<feature type="region of interest" description="Disordered" evidence="1">
    <location>
        <begin position="47"/>
        <end position="72"/>
    </location>
</feature>
<dbReference type="Proteomes" id="UP000000763">
    <property type="component" value="Chromosome 9"/>
</dbReference>
<sequence length="182" mass="19917">MDPINPILYGLGRALAPRRLPSAAVNGIRYREEDEDTVAVEMGMARCGSRTSLPPSSSSSAEDAAPALISGGGGRRVARRWIRPPLRSHRRRRPPLRRILGGKKGDGSKIPRRERVAGHRIHAGTAAVARSVRGLVTARWIPCLHCCYVQEAAAAVAARRRRLSLPPPSGGEERRREEGREE</sequence>
<dbReference type="EMBL" id="AP006527">
    <property type="protein sequence ID" value="BAD29622.1"/>
    <property type="molecule type" value="Genomic_DNA"/>
</dbReference>
<evidence type="ECO:0000256" key="1">
    <source>
        <dbReference type="SAM" id="MobiDB-lite"/>
    </source>
</evidence>
<proteinExistence type="predicted"/>